<dbReference type="Gene3D" id="3.40.50.620">
    <property type="entry name" value="HUPs"/>
    <property type="match status" value="1"/>
</dbReference>
<dbReference type="Proteomes" id="UP000095192">
    <property type="component" value="Unassembled WGS sequence"/>
</dbReference>
<gene>
    <name evidence="10" type="ORF">cyc_03298</name>
</gene>
<sequence length="466" mass="51340">MTAQKPATSAAEGSPRAARDIVVVFDFGSQVSRLIVRRLRAIGVYSELLACTATVEEVTQARPAAVVLSGGPSSVYEEGAPHIRRDVWNLLLRKKFHPEVTHTPCGAALLRNFAQRIARLELTWNMQHFLPEQIQRLKEQVGSAPVVGALSGGVDSTVAAALLHKAIGDSFHGFLIDTGLLRKNEAADTLVALRECFPSLDIECIDASAKFYAALDGVTDPEKKRKIIGALFIEVFEDAVKQKNLNTQGTYLLQGTLYPDVIESKSYKGPSHTIKTHHNVGGLPERMHLQVLEPLRDLFKDEVRVMGRALGLPEERIERHPFPGPGLAVRIIGAITPQRVKVLQEADAIFIQEIVKAGLYKRCERVSRGDRVSGGFCWSWDCALFQAFAVLLPECQSVGVMGDGRTYEATCALRAVETSDFMTADWFRMPLDVLAVASSRITNEVRGINRVVYDISSKPPATIEWE</sequence>
<dbReference type="GO" id="GO:0003921">
    <property type="term" value="F:GMP synthase activity"/>
    <property type="evidence" value="ECO:0007669"/>
    <property type="project" value="InterPro"/>
</dbReference>
<keyword evidence="11" id="KW-1185">Reference proteome</keyword>
<evidence type="ECO:0000259" key="9">
    <source>
        <dbReference type="PROSITE" id="PS51553"/>
    </source>
</evidence>
<keyword evidence="10" id="KW-0315">Glutamine amidotransferase</keyword>
<dbReference type="PROSITE" id="PS51553">
    <property type="entry name" value="GMPS_ATP_PPASE"/>
    <property type="match status" value="1"/>
</dbReference>
<evidence type="ECO:0000256" key="1">
    <source>
        <dbReference type="ARBA" id="ARBA00005153"/>
    </source>
</evidence>
<evidence type="ECO:0000256" key="8">
    <source>
        <dbReference type="PROSITE-ProRule" id="PRU00886"/>
    </source>
</evidence>
<dbReference type="PANTHER" id="PTHR11922">
    <property type="entry name" value="GMP SYNTHASE-RELATED"/>
    <property type="match status" value="1"/>
</dbReference>
<evidence type="ECO:0000256" key="5">
    <source>
        <dbReference type="ARBA" id="ARBA00022749"/>
    </source>
</evidence>
<dbReference type="UniPathway" id="UPA00189">
    <property type="reaction ID" value="UER00296"/>
</dbReference>
<dbReference type="SUPFAM" id="SSF52317">
    <property type="entry name" value="Class I glutamine amidotransferase-like"/>
    <property type="match status" value="1"/>
</dbReference>
<dbReference type="Pfam" id="PF02540">
    <property type="entry name" value="NAD_synthase"/>
    <property type="match status" value="1"/>
</dbReference>
<dbReference type="EC" id="6.3.5.2" evidence="2"/>
<dbReference type="Gene3D" id="3.40.50.880">
    <property type="match status" value="1"/>
</dbReference>
<dbReference type="InParanoid" id="A0A1D3D896"/>
<dbReference type="InterPro" id="IPR029062">
    <property type="entry name" value="Class_I_gatase-like"/>
</dbReference>
<dbReference type="InterPro" id="IPR001674">
    <property type="entry name" value="GMP_synth_C"/>
</dbReference>
<proteinExistence type="predicted"/>
<comment type="caution">
    <text evidence="10">The sequence shown here is derived from an EMBL/GenBank/DDBJ whole genome shotgun (WGS) entry which is preliminary data.</text>
</comment>
<dbReference type="PANTHER" id="PTHR11922:SF2">
    <property type="entry name" value="GMP SYNTHASE [GLUTAMINE-HYDROLYZING]"/>
    <property type="match status" value="1"/>
</dbReference>
<dbReference type="InterPro" id="IPR022310">
    <property type="entry name" value="NAD/GMP_synthase"/>
</dbReference>
<accession>A0A1D3D896</accession>
<keyword evidence="7 8" id="KW-0067">ATP-binding</keyword>
<dbReference type="GO" id="GO:0005524">
    <property type="term" value="F:ATP binding"/>
    <property type="evidence" value="ECO:0007669"/>
    <property type="project" value="UniProtKB-UniRule"/>
</dbReference>
<keyword evidence="5 8" id="KW-0332">GMP biosynthesis</keyword>
<dbReference type="CDD" id="cd01997">
    <property type="entry name" value="GMP_synthase_C"/>
    <property type="match status" value="1"/>
</dbReference>
<dbReference type="Pfam" id="PF00117">
    <property type="entry name" value="GATase"/>
    <property type="match status" value="1"/>
</dbReference>
<comment type="pathway">
    <text evidence="1">Purine metabolism; GMP biosynthesis; GMP from XMP (L-Gln route): step 1/1.</text>
</comment>
<dbReference type="VEuPathDB" id="ToxoDB:LOC34620018"/>
<dbReference type="NCBIfam" id="NF000848">
    <property type="entry name" value="PRK00074.1"/>
    <property type="match status" value="1"/>
</dbReference>
<evidence type="ECO:0000256" key="7">
    <source>
        <dbReference type="ARBA" id="ARBA00022840"/>
    </source>
</evidence>
<dbReference type="Pfam" id="PF00958">
    <property type="entry name" value="GMP_synt_C"/>
    <property type="match status" value="1"/>
</dbReference>
<dbReference type="InterPro" id="IPR025777">
    <property type="entry name" value="GMPS_ATP_PPase_dom"/>
</dbReference>
<dbReference type="AlphaFoldDB" id="A0A1D3D896"/>
<organism evidence="10 11">
    <name type="scientific">Cyclospora cayetanensis</name>
    <dbReference type="NCBI Taxonomy" id="88456"/>
    <lineage>
        <taxon>Eukaryota</taxon>
        <taxon>Sar</taxon>
        <taxon>Alveolata</taxon>
        <taxon>Apicomplexa</taxon>
        <taxon>Conoidasida</taxon>
        <taxon>Coccidia</taxon>
        <taxon>Eucoccidiorida</taxon>
        <taxon>Eimeriorina</taxon>
        <taxon>Eimeriidae</taxon>
        <taxon>Cyclospora</taxon>
    </lineage>
</organism>
<feature type="binding site" evidence="8">
    <location>
        <begin position="151"/>
        <end position="157"/>
    </location>
    <ligand>
        <name>ATP</name>
        <dbReference type="ChEBI" id="CHEBI:30616"/>
    </ligand>
</feature>
<dbReference type="GO" id="GO:0005829">
    <property type="term" value="C:cytosol"/>
    <property type="evidence" value="ECO:0007669"/>
    <property type="project" value="TreeGrafter"/>
</dbReference>
<dbReference type="SUPFAM" id="SSF54810">
    <property type="entry name" value="GMP synthetase C-terminal dimerisation domain"/>
    <property type="match status" value="1"/>
</dbReference>
<dbReference type="SUPFAM" id="SSF52402">
    <property type="entry name" value="Adenine nucleotide alpha hydrolases-like"/>
    <property type="match status" value="1"/>
</dbReference>
<dbReference type="VEuPathDB" id="ToxoDB:cyc_03298"/>
<keyword evidence="4 8" id="KW-0547">Nucleotide-binding</keyword>
<dbReference type="FunCoup" id="A0A1D3D896">
    <property type="interactions" value="458"/>
</dbReference>
<dbReference type="EMBL" id="JROU02000314">
    <property type="protein sequence ID" value="OEH79674.1"/>
    <property type="molecule type" value="Genomic_DNA"/>
</dbReference>
<keyword evidence="3" id="KW-0436">Ligase</keyword>
<keyword evidence="6 8" id="KW-0658">Purine biosynthesis</keyword>
<evidence type="ECO:0000313" key="11">
    <source>
        <dbReference type="Proteomes" id="UP000095192"/>
    </source>
</evidence>
<dbReference type="InterPro" id="IPR017926">
    <property type="entry name" value="GATASE"/>
</dbReference>
<reference evidence="10 11" key="1">
    <citation type="journal article" date="2016" name="BMC Genomics">
        <title>Comparative genomics reveals Cyclospora cayetanensis possesses coccidia-like metabolism and invasion components but unique surface antigens.</title>
        <authorList>
            <person name="Liu S."/>
            <person name="Wang L."/>
            <person name="Zheng H."/>
            <person name="Xu Z."/>
            <person name="Roellig D.M."/>
            <person name="Li N."/>
            <person name="Frace M.A."/>
            <person name="Tang K."/>
            <person name="Arrowood M.J."/>
            <person name="Moss D.M."/>
            <person name="Zhang L."/>
            <person name="Feng Y."/>
            <person name="Xiao L."/>
        </authorList>
    </citation>
    <scope>NUCLEOTIDE SEQUENCE [LARGE SCALE GENOMIC DNA]</scope>
    <source>
        <strain evidence="10 11">CHN_HEN01</strain>
    </source>
</reference>
<dbReference type="InterPro" id="IPR014729">
    <property type="entry name" value="Rossmann-like_a/b/a_fold"/>
</dbReference>
<evidence type="ECO:0000313" key="10">
    <source>
        <dbReference type="EMBL" id="OEH79674.1"/>
    </source>
</evidence>
<name>A0A1D3D896_9EIME</name>
<evidence type="ECO:0000256" key="2">
    <source>
        <dbReference type="ARBA" id="ARBA00012746"/>
    </source>
</evidence>
<evidence type="ECO:0000256" key="3">
    <source>
        <dbReference type="ARBA" id="ARBA00022598"/>
    </source>
</evidence>
<dbReference type="GO" id="GO:0016740">
    <property type="term" value="F:transferase activity"/>
    <property type="evidence" value="ECO:0007669"/>
    <property type="project" value="UniProtKB-KW"/>
</dbReference>
<protein>
    <recommendedName>
        <fullName evidence="2">GMP synthase (glutamine-hydrolyzing)</fullName>
        <ecNumber evidence="2">6.3.5.2</ecNumber>
    </recommendedName>
</protein>
<dbReference type="Gene3D" id="3.30.300.10">
    <property type="match status" value="1"/>
</dbReference>
<evidence type="ECO:0000256" key="6">
    <source>
        <dbReference type="ARBA" id="ARBA00022755"/>
    </source>
</evidence>
<feature type="domain" description="GMPS ATP-PPase" evidence="9">
    <location>
        <begin position="124"/>
        <end position="319"/>
    </location>
</feature>
<evidence type="ECO:0000256" key="4">
    <source>
        <dbReference type="ARBA" id="ARBA00022741"/>
    </source>
</evidence>